<accession>A0A6A6BB59</accession>
<proteinExistence type="predicted"/>
<evidence type="ECO:0000313" key="2">
    <source>
        <dbReference type="EMBL" id="KAF2140157.1"/>
    </source>
</evidence>
<keyword evidence="3" id="KW-1185">Reference proteome</keyword>
<keyword evidence="1" id="KW-1133">Transmembrane helix</keyword>
<organism evidence="2 3">
    <name type="scientific">Aplosporella prunicola CBS 121167</name>
    <dbReference type="NCBI Taxonomy" id="1176127"/>
    <lineage>
        <taxon>Eukaryota</taxon>
        <taxon>Fungi</taxon>
        <taxon>Dikarya</taxon>
        <taxon>Ascomycota</taxon>
        <taxon>Pezizomycotina</taxon>
        <taxon>Dothideomycetes</taxon>
        <taxon>Dothideomycetes incertae sedis</taxon>
        <taxon>Botryosphaeriales</taxon>
        <taxon>Aplosporellaceae</taxon>
        <taxon>Aplosporella</taxon>
    </lineage>
</organism>
<dbReference type="RefSeq" id="XP_033395870.1">
    <property type="nucleotide sequence ID" value="XM_033546785.1"/>
</dbReference>
<dbReference type="GeneID" id="54304292"/>
<reference evidence="2" key="1">
    <citation type="journal article" date="2020" name="Stud. Mycol.">
        <title>101 Dothideomycetes genomes: a test case for predicting lifestyles and emergence of pathogens.</title>
        <authorList>
            <person name="Haridas S."/>
            <person name="Albert R."/>
            <person name="Binder M."/>
            <person name="Bloem J."/>
            <person name="Labutti K."/>
            <person name="Salamov A."/>
            <person name="Andreopoulos B."/>
            <person name="Baker S."/>
            <person name="Barry K."/>
            <person name="Bills G."/>
            <person name="Bluhm B."/>
            <person name="Cannon C."/>
            <person name="Castanera R."/>
            <person name="Culley D."/>
            <person name="Daum C."/>
            <person name="Ezra D."/>
            <person name="Gonzalez J."/>
            <person name="Henrissat B."/>
            <person name="Kuo A."/>
            <person name="Liang C."/>
            <person name="Lipzen A."/>
            <person name="Lutzoni F."/>
            <person name="Magnuson J."/>
            <person name="Mondo S."/>
            <person name="Nolan M."/>
            <person name="Ohm R."/>
            <person name="Pangilinan J."/>
            <person name="Park H.-J."/>
            <person name="Ramirez L."/>
            <person name="Alfaro M."/>
            <person name="Sun H."/>
            <person name="Tritt A."/>
            <person name="Yoshinaga Y."/>
            <person name="Zwiers L.-H."/>
            <person name="Turgeon B."/>
            <person name="Goodwin S."/>
            <person name="Spatafora J."/>
            <person name="Crous P."/>
            <person name="Grigoriev I."/>
        </authorList>
    </citation>
    <scope>NUCLEOTIDE SEQUENCE</scope>
    <source>
        <strain evidence="2">CBS 121167</strain>
    </source>
</reference>
<sequence length="93" mass="11105">MPLSDFLSCYGAGILLQREETRHHRWQQRPIWRRKRVWTKRIVGCTFGFTPLSFYIHTLFFCLSFFSLLCLTLILPFVHNRARVSADQKHHVA</sequence>
<gene>
    <name evidence="2" type="ORF">K452DRAFT_52115</name>
</gene>
<protein>
    <submittedName>
        <fullName evidence="2">Uncharacterized protein</fullName>
    </submittedName>
</protein>
<name>A0A6A6BB59_9PEZI</name>
<dbReference type="Proteomes" id="UP000799438">
    <property type="component" value="Unassembled WGS sequence"/>
</dbReference>
<keyword evidence="1" id="KW-0812">Transmembrane</keyword>
<keyword evidence="1" id="KW-0472">Membrane</keyword>
<feature type="transmembrane region" description="Helical" evidence="1">
    <location>
        <begin position="54"/>
        <end position="78"/>
    </location>
</feature>
<evidence type="ECO:0000256" key="1">
    <source>
        <dbReference type="SAM" id="Phobius"/>
    </source>
</evidence>
<dbReference type="EMBL" id="ML995490">
    <property type="protein sequence ID" value="KAF2140157.1"/>
    <property type="molecule type" value="Genomic_DNA"/>
</dbReference>
<dbReference type="AlphaFoldDB" id="A0A6A6BB59"/>
<evidence type="ECO:0000313" key="3">
    <source>
        <dbReference type="Proteomes" id="UP000799438"/>
    </source>
</evidence>